<protein>
    <submittedName>
        <fullName evidence="2">Uncharacterized protein</fullName>
    </submittedName>
</protein>
<reference evidence="2" key="1">
    <citation type="submission" date="2023-03" db="EMBL/GenBank/DDBJ databases">
        <title>Massive genome expansion in bonnet fungi (Mycena s.s.) driven by repeated elements and novel gene families across ecological guilds.</title>
        <authorList>
            <consortium name="Lawrence Berkeley National Laboratory"/>
            <person name="Harder C.B."/>
            <person name="Miyauchi S."/>
            <person name="Viragh M."/>
            <person name="Kuo A."/>
            <person name="Thoen E."/>
            <person name="Andreopoulos B."/>
            <person name="Lu D."/>
            <person name="Skrede I."/>
            <person name="Drula E."/>
            <person name="Henrissat B."/>
            <person name="Morin E."/>
            <person name="Kohler A."/>
            <person name="Barry K."/>
            <person name="LaButti K."/>
            <person name="Morin E."/>
            <person name="Salamov A."/>
            <person name="Lipzen A."/>
            <person name="Mereny Z."/>
            <person name="Hegedus B."/>
            <person name="Baldrian P."/>
            <person name="Stursova M."/>
            <person name="Weitz H."/>
            <person name="Taylor A."/>
            <person name="Grigoriev I.V."/>
            <person name="Nagy L.G."/>
            <person name="Martin F."/>
            <person name="Kauserud H."/>
        </authorList>
    </citation>
    <scope>NUCLEOTIDE SEQUENCE</scope>
    <source>
        <strain evidence="2">CBHHK200</strain>
    </source>
</reference>
<feature type="compositionally biased region" description="Polar residues" evidence="1">
    <location>
        <begin position="404"/>
        <end position="437"/>
    </location>
</feature>
<keyword evidence="3" id="KW-1185">Reference proteome</keyword>
<name>A0AAD6S6W8_9AGAR</name>
<dbReference type="AlphaFoldDB" id="A0AAD6S6W8"/>
<gene>
    <name evidence="2" type="ORF">C8F04DRAFT_1138609</name>
</gene>
<feature type="region of interest" description="Disordered" evidence="1">
    <location>
        <begin position="403"/>
        <end position="453"/>
    </location>
</feature>
<sequence>MKWSALEDERILMDSGLKRMTVKMLSSIVSALLVTAVSEVLAATQNTTLVAGSSDNFTFNGGGWQGPGDWRGLDPENESCTESPGRYSSNKGISVSIVFQGVAIYFVGWNNSRNGVYQPYLDGVPDSPVTAYIPAPVSGPWYCNVVQYERTGLANMQHNLTMVLLANDPGDIKTPGMGVSGVIVTEQDDELPLSITSIVPVALPPTPTLNATSNPSSLLPTTTGPDGIIAPTPSDNSLSFDSTPVIEHTAPGSTSKANSLSATATILASSTTTGPPVVTRTPANNDLTSDQSRVIPATLSDGSLVPTTAMDAPQGQSFNRNLGVVDEWRGRPSSLSGELDWMNEGQGRWIVHLESSGTSSVSTPGVSPIVTVASSRVSSSPIIATKNGAGAVRPVDTQRPEFVLSSSETTQAVPLPTATSRNRPISDASTTTPTSFRITVPPPSSSAQSSVSPVSLNHSSVLFRPTDQSRVVPIPASARLQAPKRGRPRRATTTLLSCPRHKANDLYFPHPQTETPFQPHHQTRPRTYLILGNHRLTRRPWRAPWSVEF</sequence>
<dbReference type="Proteomes" id="UP001218188">
    <property type="component" value="Unassembled WGS sequence"/>
</dbReference>
<evidence type="ECO:0000313" key="3">
    <source>
        <dbReference type="Proteomes" id="UP001218188"/>
    </source>
</evidence>
<feature type="compositionally biased region" description="Polar residues" evidence="1">
    <location>
        <begin position="78"/>
        <end position="87"/>
    </location>
</feature>
<dbReference type="Gene3D" id="2.60.120.260">
    <property type="entry name" value="Galactose-binding domain-like"/>
    <property type="match status" value="1"/>
</dbReference>
<organism evidence="2 3">
    <name type="scientific">Mycena alexandri</name>
    <dbReference type="NCBI Taxonomy" id="1745969"/>
    <lineage>
        <taxon>Eukaryota</taxon>
        <taxon>Fungi</taxon>
        <taxon>Dikarya</taxon>
        <taxon>Basidiomycota</taxon>
        <taxon>Agaricomycotina</taxon>
        <taxon>Agaricomycetes</taxon>
        <taxon>Agaricomycetidae</taxon>
        <taxon>Agaricales</taxon>
        <taxon>Marasmiineae</taxon>
        <taxon>Mycenaceae</taxon>
        <taxon>Mycena</taxon>
    </lineage>
</organism>
<accession>A0AAD6S6W8</accession>
<feature type="region of interest" description="Disordered" evidence="1">
    <location>
        <begin position="65"/>
        <end position="87"/>
    </location>
</feature>
<comment type="caution">
    <text evidence="2">The sequence shown here is derived from an EMBL/GenBank/DDBJ whole genome shotgun (WGS) entry which is preliminary data.</text>
</comment>
<dbReference type="EMBL" id="JARJCM010000214">
    <property type="protein sequence ID" value="KAJ7022213.1"/>
    <property type="molecule type" value="Genomic_DNA"/>
</dbReference>
<proteinExistence type="predicted"/>
<evidence type="ECO:0000313" key="2">
    <source>
        <dbReference type="EMBL" id="KAJ7022213.1"/>
    </source>
</evidence>
<evidence type="ECO:0000256" key="1">
    <source>
        <dbReference type="SAM" id="MobiDB-lite"/>
    </source>
</evidence>